<dbReference type="GO" id="GO:0003700">
    <property type="term" value="F:DNA-binding transcription factor activity"/>
    <property type="evidence" value="ECO:0007669"/>
    <property type="project" value="TreeGrafter"/>
</dbReference>
<dbReference type="GO" id="GO:0000976">
    <property type="term" value="F:transcription cis-regulatory region binding"/>
    <property type="evidence" value="ECO:0007669"/>
    <property type="project" value="TreeGrafter"/>
</dbReference>
<dbReference type="Gene3D" id="3.40.50.2300">
    <property type="match status" value="2"/>
</dbReference>
<dbReference type="AlphaFoldDB" id="A0A2V4C1U7"/>
<dbReference type="EMBL" id="QJHL01000002">
    <property type="protein sequence ID" value="PXY45279.1"/>
    <property type="molecule type" value="Genomic_DNA"/>
</dbReference>
<dbReference type="Pfam" id="PF00356">
    <property type="entry name" value="LacI"/>
    <property type="match status" value="1"/>
</dbReference>
<dbReference type="OrthoDB" id="9768806at2"/>
<dbReference type="RefSeq" id="WP_110346784.1">
    <property type="nucleotide sequence ID" value="NZ_QJHL01000002.1"/>
</dbReference>
<evidence type="ECO:0000259" key="5">
    <source>
        <dbReference type="PROSITE" id="PS50932"/>
    </source>
</evidence>
<feature type="region of interest" description="Disordered" evidence="4">
    <location>
        <begin position="315"/>
        <end position="344"/>
    </location>
</feature>
<feature type="domain" description="HTH lacI-type" evidence="5">
    <location>
        <begin position="5"/>
        <end position="59"/>
    </location>
</feature>
<evidence type="ECO:0000256" key="2">
    <source>
        <dbReference type="ARBA" id="ARBA00023125"/>
    </source>
</evidence>
<reference evidence="6 7" key="1">
    <citation type="submission" date="2018-05" db="EMBL/GenBank/DDBJ databases">
        <title>Flavobacterium sp. strain IMCC34758, incomplete genome.</title>
        <authorList>
            <person name="Joung Y."/>
        </authorList>
    </citation>
    <scope>NUCLEOTIDE SEQUENCE [LARGE SCALE GENOMIC DNA]</scope>
    <source>
        <strain evidence="6 7">IMCC34758</strain>
    </source>
</reference>
<evidence type="ECO:0000256" key="3">
    <source>
        <dbReference type="ARBA" id="ARBA00023163"/>
    </source>
</evidence>
<name>A0A2V4C1U7_9FLAO</name>
<accession>A0A2V4C1U7</accession>
<dbReference type="Proteomes" id="UP000247681">
    <property type="component" value="Unassembled WGS sequence"/>
</dbReference>
<evidence type="ECO:0000313" key="6">
    <source>
        <dbReference type="EMBL" id="PXY45279.1"/>
    </source>
</evidence>
<gene>
    <name evidence="6" type="ORF">DMB68_11365</name>
</gene>
<comment type="caution">
    <text evidence="6">The sequence shown here is derived from an EMBL/GenBank/DDBJ whole genome shotgun (WGS) entry which is preliminary data.</text>
</comment>
<keyword evidence="1" id="KW-0805">Transcription regulation</keyword>
<evidence type="ECO:0000313" key="7">
    <source>
        <dbReference type="Proteomes" id="UP000247681"/>
    </source>
</evidence>
<dbReference type="Gene3D" id="1.10.260.40">
    <property type="entry name" value="lambda repressor-like DNA-binding domains"/>
    <property type="match status" value="1"/>
</dbReference>
<dbReference type="SMART" id="SM00354">
    <property type="entry name" value="HTH_LACI"/>
    <property type="match status" value="1"/>
</dbReference>
<feature type="compositionally biased region" description="Acidic residues" evidence="4">
    <location>
        <begin position="316"/>
        <end position="326"/>
    </location>
</feature>
<proteinExistence type="predicted"/>
<organism evidence="6 7">
    <name type="scientific">Flavobacterium hydrophilum</name>
    <dbReference type="NCBI Taxonomy" id="2211445"/>
    <lineage>
        <taxon>Bacteria</taxon>
        <taxon>Pseudomonadati</taxon>
        <taxon>Bacteroidota</taxon>
        <taxon>Flavobacteriia</taxon>
        <taxon>Flavobacteriales</taxon>
        <taxon>Flavobacteriaceae</taxon>
        <taxon>Flavobacterium</taxon>
    </lineage>
</organism>
<dbReference type="PANTHER" id="PTHR30146">
    <property type="entry name" value="LACI-RELATED TRANSCRIPTIONAL REPRESSOR"/>
    <property type="match status" value="1"/>
</dbReference>
<dbReference type="InterPro" id="IPR010982">
    <property type="entry name" value="Lambda_DNA-bd_dom_sf"/>
</dbReference>
<dbReference type="PANTHER" id="PTHR30146:SF109">
    <property type="entry name" value="HTH-TYPE TRANSCRIPTIONAL REGULATOR GALS"/>
    <property type="match status" value="1"/>
</dbReference>
<evidence type="ECO:0000256" key="4">
    <source>
        <dbReference type="SAM" id="MobiDB-lite"/>
    </source>
</evidence>
<keyword evidence="2" id="KW-0238">DNA-binding</keyword>
<feature type="compositionally biased region" description="Basic and acidic residues" evidence="4">
    <location>
        <begin position="333"/>
        <end position="344"/>
    </location>
</feature>
<keyword evidence="3" id="KW-0804">Transcription</keyword>
<dbReference type="SUPFAM" id="SSF53822">
    <property type="entry name" value="Periplasmic binding protein-like I"/>
    <property type="match status" value="1"/>
</dbReference>
<dbReference type="InterPro" id="IPR046335">
    <property type="entry name" value="LacI/GalR-like_sensor"/>
</dbReference>
<dbReference type="SUPFAM" id="SSF47413">
    <property type="entry name" value="lambda repressor-like DNA-binding domains"/>
    <property type="match status" value="1"/>
</dbReference>
<sequence length="344" mass="38479">MKRKVTLKQIAKELDVSISTVSKSLRNSSEIGEETRLKVQAFAKFYNYKPNNIALSLKNRKTKSIGIIIPEIVHYFFSTVIDGIEQVANENGYSVVICLSDDSFDKEVLNMEMLANGSIDGFIMSLSKETQFKGDFHHITEVINQGMPVVMFDRVTNDILCDKVIIDDKAAAYEAVQSLIDKGRKKIALVTTVDYVSVGKLRTDGYEKALLDNGLPFNEDLIIKIEDVDTCEITISQLLHDRAFDAVFAVNELFAVTIIKTANKMGLKVPEDLAVIAFTDGIISKYSTPSITTVSQSGKKMGNKAAKMLIERLEAEHEDDDEEENENYTTEVIETHLIKRESTD</sequence>
<keyword evidence="7" id="KW-1185">Reference proteome</keyword>
<protein>
    <submittedName>
        <fullName evidence="6">LacI family transcriptional regulator</fullName>
    </submittedName>
</protein>
<dbReference type="InterPro" id="IPR028082">
    <property type="entry name" value="Peripla_BP_I"/>
</dbReference>
<dbReference type="CDD" id="cd06267">
    <property type="entry name" value="PBP1_LacI_sugar_binding-like"/>
    <property type="match status" value="1"/>
</dbReference>
<evidence type="ECO:0000256" key="1">
    <source>
        <dbReference type="ARBA" id="ARBA00023015"/>
    </source>
</evidence>
<dbReference type="PROSITE" id="PS50932">
    <property type="entry name" value="HTH_LACI_2"/>
    <property type="match status" value="1"/>
</dbReference>
<dbReference type="InterPro" id="IPR000843">
    <property type="entry name" value="HTH_LacI"/>
</dbReference>
<dbReference type="CDD" id="cd01392">
    <property type="entry name" value="HTH_LacI"/>
    <property type="match status" value="1"/>
</dbReference>
<dbReference type="Pfam" id="PF13377">
    <property type="entry name" value="Peripla_BP_3"/>
    <property type="match status" value="1"/>
</dbReference>